<dbReference type="Pfam" id="PF20119">
    <property type="entry name" value="DUF6509"/>
    <property type="match status" value="1"/>
</dbReference>
<dbReference type="RefSeq" id="WP_046234653.1">
    <property type="nucleotide sequence ID" value="NZ_FONN01000034.1"/>
</dbReference>
<evidence type="ECO:0000313" key="1">
    <source>
        <dbReference type="EMBL" id="SFF40503.1"/>
    </source>
</evidence>
<dbReference type="EMBL" id="FONN01000034">
    <property type="protein sequence ID" value="SFF40503.1"/>
    <property type="molecule type" value="Genomic_DNA"/>
</dbReference>
<dbReference type="Proteomes" id="UP000183410">
    <property type="component" value="Unassembled WGS sequence"/>
</dbReference>
<dbReference type="AlphaFoldDB" id="A0A1I2IFR9"/>
<sequence>MIEISSYSVQYIKDPFGILTGKRYEFIIDIEAAEDDDIYSPKGLYVRAVFAKDGDQAKIAKHEIIERETERILDFELEDEEEQLVLAFCLEHWHEAEE</sequence>
<gene>
    <name evidence="1" type="ORF">SAMN04487969_13449</name>
</gene>
<evidence type="ECO:0000313" key="2">
    <source>
        <dbReference type="Proteomes" id="UP000183410"/>
    </source>
</evidence>
<organism evidence="1 2">
    <name type="scientific">Paenibacillus algorifonticola</name>
    <dbReference type="NCBI Taxonomy" id="684063"/>
    <lineage>
        <taxon>Bacteria</taxon>
        <taxon>Bacillati</taxon>
        <taxon>Bacillota</taxon>
        <taxon>Bacilli</taxon>
        <taxon>Bacillales</taxon>
        <taxon>Paenibacillaceae</taxon>
        <taxon>Paenibacillus</taxon>
    </lineage>
</organism>
<evidence type="ECO:0008006" key="3">
    <source>
        <dbReference type="Google" id="ProtNLM"/>
    </source>
</evidence>
<dbReference type="InterPro" id="IPR045424">
    <property type="entry name" value="DUF6509"/>
</dbReference>
<protein>
    <recommendedName>
        <fullName evidence="3">Pullulanase</fullName>
    </recommendedName>
</protein>
<accession>A0A1I2IFR9</accession>
<name>A0A1I2IFR9_9BACL</name>
<keyword evidence="2" id="KW-1185">Reference proteome</keyword>
<proteinExistence type="predicted"/>
<dbReference type="OrthoDB" id="2736409at2"/>
<reference evidence="2" key="1">
    <citation type="submission" date="2016-10" db="EMBL/GenBank/DDBJ databases">
        <authorList>
            <person name="Varghese N."/>
            <person name="Submissions S."/>
        </authorList>
    </citation>
    <scope>NUCLEOTIDE SEQUENCE [LARGE SCALE GENOMIC DNA]</scope>
    <source>
        <strain evidence="2">CGMCC 1.10223</strain>
    </source>
</reference>